<keyword evidence="3" id="KW-1185">Reference proteome</keyword>
<dbReference type="InterPro" id="IPR036910">
    <property type="entry name" value="HMG_box_dom_sf"/>
</dbReference>
<dbReference type="OrthoDB" id="2307332at2759"/>
<dbReference type="SUPFAM" id="SSF47095">
    <property type="entry name" value="HMG-box"/>
    <property type="match status" value="1"/>
</dbReference>
<dbReference type="EMBL" id="CAJVPK010000174">
    <property type="protein sequence ID" value="CAG8466789.1"/>
    <property type="molecule type" value="Genomic_DNA"/>
</dbReference>
<protein>
    <submittedName>
        <fullName evidence="2">2786_t:CDS:1</fullName>
    </submittedName>
</protein>
<name>A0A9N8VWG1_9GLOM</name>
<feature type="compositionally biased region" description="Polar residues" evidence="1">
    <location>
        <begin position="181"/>
        <end position="193"/>
    </location>
</feature>
<feature type="compositionally biased region" description="Low complexity" evidence="1">
    <location>
        <begin position="164"/>
        <end position="174"/>
    </location>
</feature>
<comment type="caution">
    <text evidence="2">The sequence shown here is derived from an EMBL/GenBank/DDBJ whole genome shotgun (WGS) entry which is preliminary data.</text>
</comment>
<evidence type="ECO:0000256" key="1">
    <source>
        <dbReference type="SAM" id="MobiDB-lite"/>
    </source>
</evidence>
<proteinExistence type="predicted"/>
<feature type="region of interest" description="Disordered" evidence="1">
    <location>
        <begin position="146"/>
        <end position="220"/>
    </location>
</feature>
<evidence type="ECO:0000313" key="3">
    <source>
        <dbReference type="Proteomes" id="UP000789706"/>
    </source>
</evidence>
<dbReference type="Proteomes" id="UP000789706">
    <property type="component" value="Unassembled WGS sequence"/>
</dbReference>
<gene>
    <name evidence="2" type="ORF">DEBURN_LOCUS2957</name>
</gene>
<sequence>MPLPSIDVYSLVQERLRKGPQNKGEGNVFMFYLKIYRKEHRDRIFNLSSRRVSEIAGDSWSQEPEDVKDITKRNSRSLRNVLKRIPLYQDSDYPIPQLENTYSNSSNISPPVYPIPQLENTYSNSSNTSPPAYLIFQLENTYSNSSNISPPYQDPSYPISQLENTYSNSSNTSPPVYPISQLENTYSNSSNTRLPAYPIPQIENTYSNSSNTSPPYQDPAYSISQLEYTYSNSSNTSPPYQDPAYPISQLENTYSNSSNTSLPYQDFAYSDTDSNIPNTIYTGSQHVNIGQNSLCIYQDSDYPISQLESKDSNFPNTICFSPLHQGFTYSNSQLDSNSPNTIVD</sequence>
<reference evidence="2" key="1">
    <citation type="submission" date="2021-06" db="EMBL/GenBank/DDBJ databases">
        <authorList>
            <person name="Kallberg Y."/>
            <person name="Tangrot J."/>
            <person name="Rosling A."/>
        </authorList>
    </citation>
    <scope>NUCLEOTIDE SEQUENCE</scope>
    <source>
        <strain evidence="2">AZ414A</strain>
    </source>
</reference>
<organism evidence="2 3">
    <name type="scientific">Diversispora eburnea</name>
    <dbReference type="NCBI Taxonomy" id="1213867"/>
    <lineage>
        <taxon>Eukaryota</taxon>
        <taxon>Fungi</taxon>
        <taxon>Fungi incertae sedis</taxon>
        <taxon>Mucoromycota</taxon>
        <taxon>Glomeromycotina</taxon>
        <taxon>Glomeromycetes</taxon>
        <taxon>Diversisporales</taxon>
        <taxon>Diversisporaceae</taxon>
        <taxon>Diversispora</taxon>
    </lineage>
</organism>
<evidence type="ECO:0000313" key="2">
    <source>
        <dbReference type="EMBL" id="CAG8466789.1"/>
    </source>
</evidence>
<dbReference type="AlphaFoldDB" id="A0A9N8VWG1"/>
<feature type="compositionally biased region" description="Low complexity" evidence="1">
    <location>
        <begin position="204"/>
        <end position="215"/>
    </location>
</feature>
<accession>A0A9N8VWG1</accession>